<evidence type="ECO:0000313" key="3">
    <source>
        <dbReference type="EMBL" id="MBB4096818.1"/>
    </source>
</evidence>
<comment type="caution">
    <text evidence="3">The sequence shown here is derived from an EMBL/GenBank/DDBJ whole genome shotgun (WGS) entry which is preliminary data.</text>
</comment>
<dbReference type="RefSeq" id="WP_183993992.1">
    <property type="nucleotide sequence ID" value="NZ_JACIEH010000001.1"/>
</dbReference>
<dbReference type="Proteomes" id="UP000557392">
    <property type="component" value="Unassembled WGS sequence"/>
</dbReference>
<dbReference type="GO" id="GO:0008829">
    <property type="term" value="F:dCTP deaminase activity"/>
    <property type="evidence" value="ECO:0007669"/>
    <property type="project" value="UniProtKB-EC"/>
</dbReference>
<proteinExistence type="predicted"/>
<protein>
    <submittedName>
        <fullName evidence="3">dCTP deaminase</fullName>
        <ecNumber evidence="3">3.5.4.13</ecNumber>
    </submittedName>
</protein>
<dbReference type="InterPro" id="IPR033704">
    <property type="entry name" value="dUTPase_trimeric"/>
</dbReference>
<gene>
    <name evidence="3" type="ORF">GGR46_000351</name>
</gene>
<keyword evidence="2" id="KW-0546">Nucleotide metabolism</keyword>
<dbReference type="SUPFAM" id="SSF51283">
    <property type="entry name" value="dUTPase-like"/>
    <property type="match status" value="1"/>
</dbReference>
<keyword evidence="4" id="KW-1185">Reference proteome</keyword>
<dbReference type="InterPro" id="IPR036157">
    <property type="entry name" value="dUTPase-like_sf"/>
</dbReference>
<dbReference type="EMBL" id="JACIEH010000001">
    <property type="protein sequence ID" value="MBB4096818.1"/>
    <property type="molecule type" value="Genomic_DNA"/>
</dbReference>
<evidence type="ECO:0000313" key="4">
    <source>
        <dbReference type="Proteomes" id="UP000557392"/>
    </source>
</evidence>
<dbReference type="CDD" id="cd07557">
    <property type="entry name" value="trimeric_dUTPase"/>
    <property type="match status" value="1"/>
</dbReference>
<evidence type="ECO:0000256" key="1">
    <source>
        <dbReference type="ARBA" id="ARBA00022801"/>
    </source>
</evidence>
<dbReference type="AlphaFoldDB" id="A0A7W6NV63"/>
<dbReference type="EC" id="3.5.4.13" evidence="3"/>
<name>A0A7W6NV63_9SPHN</name>
<organism evidence="3 4">
    <name type="scientific">Sphingomonas kyeonggiensis</name>
    <dbReference type="NCBI Taxonomy" id="1268553"/>
    <lineage>
        <taxon>Bacteria</taxon>
        <taxon>Pseudomonadati</taxon>
        <taxon>Pseudomonadota</taxon>
        <taxon>Alphaproteobacteria</taxon>
        <taxon>Sphingomonadales</taxon>
        <taxon>Sphingomonadaceae</taxon>
        <taxon>Sphingomonas</taxon>
    </lineage>
</organism>
<dbReference type="Gene3D" id="2.70.40.10">
    <property type="match status" value="1"/>
</dbReference>
<reference evidence="3 4" key="1">
    <citation type="submission" date="2020-08" db="EMBL/GenBank/DDBJ databases">
        <title>Genomic Encyclopedia of Type Strains, Phase IV (KMG-IV): sequencing the most valuable type-strain genomes for metagenomic binning, comparative biology and taxonomic classification.</title>
        <authorList>
            <person name="Goeker M."/>
        </authorList>
    </citation>
    <scope>NUCLEOTIDE SEQUENCE [LARGE SCALE GENOMIC DNA]</scope>
    <source>
        <strain evidence="3 4">DSM 101806</strain>
    </source>
</reference>
<keyword evidence="1 3" id="KW-0378">Hydrolase</keyword>
<dbReference type="GO" id="GO:0006229">
    <property type="term" value="P:dUTP biosynthetic process"/>
    <property type="evidence" value="ECO:0007669"/>
    <property type="project" value="InterPro"/>
</dbReference>
<sequence length="256" mass="27306">MFWGSKRLARELPKLIPSYDAIRLDGAAYRLSVGEEVYVSPTGQPGDLRNKAKTQLTPGMGFTVPPGQFGFILTEEEIEVPAEALALISIRASYKFAGLVNVSGFHVDPGFKGKLLFSVFNAGPNAVHLSRNEECFLIWYADLTEAGPAQTKIGYANIPSHLTGPLAAGIQSFAGLESKISETEKKLTDRVTTLEREQAVLKWGFGLAAGVLLTLGLKQCGIDRPPEPANSAIVANVSQSATNTTGAGQNSLTNAN</sequence>
<accession>A0A7W6NV63</accession>
<evidence type="ECO:0000256" key="2">
    <source>
        <dbReference type="ARBA" id="ARBA00023080"/>
    </source>
</evidence>
<dbReference type="InterPro" id="IPR011962">
    <property type="entry name" value="dCTP_deaminase"/>
</dbReference>
<dbReference type="Pfam" id="PF22769">
    <property type="entry name" value="DCD"/>
    <property type="match status" value="1"/>
</dbReference>